<dbReference type="Proteomes" id="UP000271003">
    <property type="component" value="Chromosome"/>
</dbReference>
<dbReference type="EC" id="4.1.99.12" evidence="4 12"/>
<feature type="binding site" evidence="12">
    <location>
        <position position="42"/>
    </location>
    <ligand>
        <name>Mg(2+)</name>
        <dbReference type="ChEBI" id="CHEBI:18420"/>
        <label>1</label>
    </ligand>
</feature>
<evidence type="ECO:0000256" key="12">
    <source>
        <dbReference type="HAMAP-Rule" id="MF_00180"/>
    </source>
</evidence>
<evidence type="ECO:0000256" key="13">
    <source>
        <dbReference type="RuleBase" id="RU003843"/>
    </source>
</evidence>
<keyword evidence="7 12" id="KW-0479">Metal-binding</keyword>
<evidence type="ECO:0000256" key="9">
    <source>
        <dbReference type="ARBA" id="ARBA00023211"/>
    </source>
</evidence>
<evidence type="ECO:0000256" key="3">
    <source>
        <dbReference type="ARBA" id="ARBA00011738"/>
    </source>
</evidence>
<feature type="site" description="Essential for catalytic activity" evidence="12">
    <location>
        <position position="140"/>
    </location>
</feature>
<sequence length="218" mass="23613">MTESARYDLTAFGADAEERMVRALEAFRRGEGLCVVDDEDRENEGDLIYSAQHLTEAQVAQMIRDCSGIVCVCLTEEACDRMALPPMVATNTNTQGTAFTVAIEAAEGVTTGVSAHDRLLTIKAAANPNGRPEDLRRPGHVYPLRARSGGVLERRGHTESSIDLCRLAGLEPAGVLCELMHPDGTMMRLPDVAKYALEHGMAMISVEDIAAYRIAHGL</sequence>
<evidence type="ECO:0000256" key="1">
    <source>
        <dbReference type="ARBA" id="ARBA00002284"/>
    </source>
</evidence>
<reference evidence="14 15" key="1">
    <citation type="journal article" date="2018" name="Int. J. Syst. Evol. Microbiol.">
        <title>Mesosutterella multiformis gen. nov., sp. nov., a member of the family Sutterellaceae and Sutterella megalosphaeroides sp. nov., isolated from human faeces.</title>
        <authorList>
            <person name="Sakamoto M."/>
            <person name="Ikeyama N."/>
            <person name="Kunihiro T."/>
            <person name="Iino T."/>
            <person name="Yuki M."/>
            <person name="Ohkuma M."/>
        </authorList>
    </citation>
    <scope>NUCLEOTIDE SEQUENCE [LARGE SCALE GENOMIC DNA]</scope>
    <source>
        <strain evidence="14 15">6FBBBH3</strain>
    </source>
</reference>
<evidence type="ECO:0000256" key="5">
    <source>
        <dbReference type="ARBA" id="ARBA00018836"/>
    </source>
</evidence>
<dbReference type="PANTHER" id="PTHR21327">
    <property type="entry name" value="GTP CYCLOHYDROLASE II-RELATED"/>
    <property type="match status" value="1"/>
</dbReference>
<feature type="binding site" evidence="12">
    <location>
        <position position="42"/>
    </location>
    <ligand>
        <name>Mg(2+)</name>
        <dbReference type="ChEBI" id="CHEBI:18420"/>
        <label>2</label>
    </ligand>
</feature>
<comment type="similarity">
    <text evidence="11 12 13">Belongs to the DHBP synthase family.</text>
</comment>
<evidence type="ECO:0000256" key="10">
    <source>
        <dbReference type="ARBA" id="ARBA00023239"/>
    </source>
</evidence>
<dbReference type="KEGG" id="sutt:SUTMEG_06760"/>
<dbReference type="EMBL" id="AP018786">
    <property type="protein sequence ID" value="BBF22785.1"/>
    <property type="molecule type" value="Genomic_DNA"/>
</dbReference>
<dbReference type="GO" id="GO:0005829">
    <property type="term" value="C:cytosol"/>
    <property type="evidence" value="ECO:0007669"/>
    <property type="project" value="TreeGrafter"/>
</dbReference>
<dbReference type="FunFam" id="3.90.870.10:FF:000002">
    <property type="entry name" value="3,4-dihydroxy-2-butanone 4-phosphate synthase"/>
    <property type="match status" value="1"/>
</dbReference>
<evidence type="ECO:0000313" key="14">
    <source>
        <dbReference type="EMBL" id="BBF22785.1"/>
    </source>
</evidence>
<comment type="function">
    <text evidence="1 12 13">Catalyzes the conversion of D-ribulose 5-phosphate to formate and 3,4-dihydroxy-2-butanone 4-phosphate.</text>
</comment>
<dbReference type="Gene3D" id="3.90.870.10">
    <property type="entry name" value="DHBP synthase"/>
    <property type="match status" value="1"/>
</dbReference>
<keyword evidence="9 12" id="KW-0464">Manganese</keyword>
<protein>
    <recommendedName>
        <fullName evidence="5 12">3,4-dihydroxy-2-butanone 4-phosphate synthase</fullName>
        <shortName evidence="12 13">DHBP synthase</shortName>
        <ecNumber evidence="4 12">4.1.99.12</ecNumber>
    </recommendedName>
</protein>
<keyword evidence="8 12" id="KW-0460">Magnesium</keyword>
<keyword evidence="10 12" id="KW-0456">Lyase</keyword>
<dbReference type="InterPro" id="IPR017945">
    <property type="entry name" value="DHBP_synth_RibB-like_a/b_dom"/>
</dbReference>
<dbReference type="GO" id="GO:0000287">
    <property type="term" value="F:magnesium ion binding"/>
    <property type="evidence" value="ECO:0007669"/>
    <property type="project" value="UniProtKB-UniRule"/>
</dbReference>
<dbReference type="InterPro" id="IPR000422">
    <property type="entry name" value="DHBP_synthase_RibB"/>
</dbReference>
<dbReference type="NCBIfam" id="TIGR00506">
    <property type="entry name" value="ribB"/>
    <property type="match status" value="1"/>
</dbReference>
<keyword evidence="6 12" id="KW-0686">Riboflavin biosynthesis</keyword>
<proteinExistence type="inferred from homology"/>
<dbReference type="Pfam" id="PF00926">
    <property type="entry name" value="DHBP_synthase"/>
    <property type="match status" value="1"/>
</dbReference>
<feature type="binding site" evidence="12">
    <location>
        <position position="157"/>
    </location>
    <ligand>
        <name>Mg(2+)</name>
        <dbReference type="ChEBI" id="CHEBI:18420"/>
        <label>2</label>
    </ligand>
</feature>
<accession>A0A2Z6I8J7</accession>
<organism evidence="14 15">
    <name type="scientific">Sutterella megalosphaeroides</name>
    <dbReference type="NCBI Taxonomy" id="2494234"/>
    <lineage>
        <taxon>Bacteria</taxon>
        <taxon>Pseudomonadati</taxon>
        <taxon>Pseudomonadota</taxon>
        <taxon>Betaproteobacteria</taxon>
        <taxon>Burkholderiales</taxon>
        <taxon>Sutterellaceae</taxon>
        <taxon>Sutterella</taxon>
    </lineage>
</organism>
<dbReference type="GO" id="GO:0009231">
    <property type="term" value="P:riboflavin biosynthetic process"/>
    <property type="evidence" value="ECO:0007669"/>
    <property type="project" value="UniProtKB-UniRule"/>
</dbReference>
<comment type="pathway">
    <text evidence="2 12 13">Cofactor biosynthesis; riboflavin biosynthesis; 2-hydroxy-3-oxobutyl phosphate from D-ribulose 5-phosphate: step 1/1.</text>
</comment>
<dbReference type="AlphaFoldDB" id="A0A2Z6I8J7"/>
<feature type="binding site" evidence="12">
    <location>
        <position position="46"/>
    </location>
    <ligand>
        <name>D-ribulose 5-phosphate</name>
        <dbReference type="ChEBI" id="CHEBI:58121"/>
    </ligand>
</feature>
<evidence type="ECO:0000256" key="7">
    <source>
        <dbReference type="ARBA" id="ARBA00022723"/>
    </source>
</evidence>
<dbReference type="RefSeq" id="WP_120176462.1">
    <property type="nucleotide sequence ID" value="NZ_AP018786.1"/>
</dbReference>
<dbReference type="GO" id="GO:0008686">
    <property type="term" value="F:3,4-dihydroxy-2-butanone-4-phosphate synthase activity"/>
    <property type="evidence" value="ECO:0007669"/>
    <property type="project" value="UniProtKB-UniRule"/>
</dbReference>
<evidence type="ECO:0000256" key="8">
    <source>
        <dbReference type="ARBA" id="ARBA00022842"/>
    </source>
</evidence>
<dbReference type="PANTHER" id="PTHR21327:SF38">
    <property type="entry name" value="3,4-DIHYDROXY-2-BUTANONE 4-PHOSPHATE SYNTHASE"/>
    <property type="match status" value="1"/>
</dbReference>
<comment type="catalytic activity">
    <reaction evidence="12 13">
        <text>D-ribulose 5-phosphate = (2S)-2-hydroxy-3-oxobutyl phosphate + formate + H(+)</text>
        <dbReference type="Rhea" id="RHEA:18457"/>
        <dbReference type="ChEBI" id="CHEBI:15378"/>
        <dbReference type="ChEBI" id="CHEBI:15740"/>
        <dbReference type="ChEBI" id="CHEBI:58121"/>
        <dbReference type="ChEBI" id="CHEBI:58830"/>
        <dbReference type="EC" id="4.1.99.12"/>
    </reaction>
</comment>
<evidence type="ECO:0000256" key="11">
    <source>
        <dbReference type="ARBA" id="ARBA00060730"/>
    </source>
</evidence>
<dbReference type="OrthoDB" id="9793111at2"/>
<feature type="site" description="Essential for catalytic activity" evidence="12">
    <location>
        <position position="178"/>
    </location>
</feature>
<evidence type="ECO:0000256" key="4">
    <source>
        <dbReference type="ARBA" id="ARBA00012153"/>
    </source>
</evidence>
<dbReference type="HAMAP" id="MF_00180">
    <property type="entry name" value="RibB"/>
    <property type="match status" value="1"/>
</dbReference>
<dbReference type="UniPathway" id="UPA00275">
    <property type="reaction ID" value="UER00399"/>
</dbReference>
<evidence type="ECO:0000256" key="6">
    <source>
        <dbReference type="ARBA" id="ARBA00022619"/>
    </source>
</evidence>
<feature type="binding site" evidence="12">
    <location>
        <begin position="41"/>
        <end position="42"/>
    </location>
    <ligand>
        <name>D-ribulose 5-phosphate</name>
        <dbReference type="ChEBI" id="CHEBI:58121"/>
    </ligand>
</feature>
<keyword evidence="15" id="KW-1185">Reference proteome</keyword>
<feature type="binding site" evidence="12">
    <location>
        <begin position="154"/>
        <end position="158"/>
    </location>
    <ligand>
        <name>D-ribulose 5-phosphate</name>
        <dbReference type="ChEBI" id="CHEBI:58121"/>
    </ligand>
</feature>
<comment type="cofactor">
    <cofactor evidence="12 13">
        <name>Mg(2+)</name>
        <dbReference type="ChEBI" id="CHEBI:18420"/>
    </cofactor>
    <cofactor evidence="12 13">
        <name>Mn(2+)</name>
        <dbReference type="ChEBI" id="CHEBI:29035"/>
    </cofactor>
    <text evidence="12 13">Binds 2 divalent metal cations per subunit. Magnesium or manganese.</text>
</comment>
<evidence type="ECO:0000256" key="2">
    <source>
        <dbReference type="ARBA" id="ARBA00004904"/>
    </source>
</evidence>
<dbReference type="GO" id="GO:0030145">
    <property type="term" value="F:manganese ion binding"/>
    <property type="evidence" value="ECO:0007669"/>
    <property type="project" value="UniProtKB-UniRule"/>
</dbReference>
<name>A0A2Z6I8J7_9BURK</name>
<evidence type="ECO:0000313" key="15">
    <source>
        <dbReference type="Proteomes" id="UP000271003"/>
    </source>
</evidence>
<dbReference type="SUPFAM" id="SSF55821">
    <property type="entry name" value="YrdC/RibB"/>
    <property type="match status" value="1"/>
</dbReference>
<gene>
    <name evidence="12 14" type="primary">ribB</name>
    <name evidence="14" type="ORF">SUTMEG_06760</name>
</gene>
<comment type="subunit">
    <text evidence="3 12 13">Homodimer.</text>
</comment>